<evidence type="ECO:0000313" key="14">
    <source>
        <dbReference type="Proteomes" id="UP000583127"/>
    </source>
</evidence>
<dbReference type="Pfam" id="PF13609">
    <property type="entry name" value="Porin_4"/>
    <property type="match status" value="1"/>
</dbReference>
<keyword evidence="9" id="KW-0472">Membrane</keyword>
<dbReference type="InterPro" id="IPR050298">
    <property type="entry name" value="Gram-neg_bact_OMP"/>
</dbReference>
<dbReference type="GO" id="GO:0015288">
    <property type="term" value="F:porin activity"/>
    <property type="evidence" value="ECO:0007669"/>
    <property type="project" value="UniProtKB-KW"/>
</dbReference>
<dbReference type="InterPro" id="IPR002299">
    <property type="entry name" value="Porin_Neis"/>
</dbReference>
<evidence type="ECO:0000313" key="13">
    <source>
        <dbReference type="EMBL" id="NML33858.1"/>
    </source>
</evidence>
<dbReference type="Gene3D" id="2.40.160.10">
    <property type="entry name" value="Porin"/>
    <property type="match status" value="1"/>
</dbReference>
<dbReference type="PRINTS" id="PR00182">
    <property type="entry name" value="ECOLNEIPORIN"/>
</dbReference>
<evidence type="ECO:0000256" key="4">
    <source>
        <dbReference type="ARBA" id="ARBA00022452"/>
    </source>
</evidence>
<organism evidence="13 14">
    <name type="scientific">Paraburkholderia antibiotica</name>
    <dbReference type="NCBI Taxonomy" id="2728839"/>
    <lineage>
        <taxon>Bacteria</taxon>
        <taxon>Pseudomonadati</taxon>
        <taxon>Pseudomonadota</taxon>
        <taxon>Betaproteobacteria</taxon>
        <taxon>Burkholderiales</taxon>
        <taxon>Burkholderiaceae</taxon>
        <taxon>Paraburkholderia</taxon>
    </lineage>
</organism>
<dbReference type="InterPro" id="IPR023614">
    <property type="entry name" value="Porin_dom_sf"/>
</dbReference>
<evidence type="ECO:0000256" key="10">
    <source>
        <dbReference type="ARBA" id="ARBA00023237"/>
    </source>
</evidence>
<comment type="subcellular location">
    <subcellularLocation>
        <location evidence="1">Cell outer membrane</location>
        <topology evidence="1">Multi-pass membrane protein</topology>
    </subcellularLocation>
</comment>
<evidence type="ECO:0000256" key="3">
    <source>
        <dbReference type="ARBA" id="ARBA00022448"/>
    </source>
</evidence>
<dbReference type="InterPro" id="IPR033900">
    <property type="entry name" value="Gram_neg_porin_domain"/>
</dbReference>
<dbReference type="CDD" id="cd00342">
    <property type="entry name" value="gram_neg_porins"/>
    <property type="match status" value="1"/>
</dbReference>
<gene>
    <name evidence="13" type="ORF">HHL14_23870</name>
</gene>
<dbReference type="EMBL" id="JABBFZ010000016">
    <property type="protein sequence ID" value="NML33858.1"/>
    <property type="molecule type" value="Genomic_DNA"/>
</dbReference>
<evidence type="ECO:0000256" key="5">
    <source>
        <dbReference type="ARBA" id="ARBA00022692"/>
    </source>
</evidence>
<comment type="caution">
    <text evidence="13">The sequence shown here is derived from an EMBL/GenBank/DDBJ whole genome shotgun (WGS) entry which is preliminary data.</text>
</comment>
<name>A0A7X9X9I9_9BURK</name>
<dbReference type="Proteomes" id="UP000583127">
    <property type="component" value="Unassembled WGS sequence"/>
</dbReference>
<dbReference type="GO" id="GO:0046930">
    <property type="term" value="C:pore complex"/>
    <property type="evidence" value="ECO:0007669"/>
    <property type="project" value="UniProtKB-KW"/>
</dbReference>
<proteinExistence type="predicted"/>
<feature type="domain" description="Porin" evidence="12">
    <location>
        <begin position="11"/>
        <end position="378"/>
    </location>
</feature>
<evidence type="ECO:0000256" key="2">
    <source>
        <dbReference type="ARBA" id="ARBA00011233"/>
    </source>
</evidence>
<dbReference type="PRINTS" id="PR00184">
    <property type="entry name" value="NEISSPPORIN"/>
</dbReference>
<dbReference type="SUPFAM" id="SSF56935">
    <property type="entry name" value="Porins"/>
    <property type="match status" value="1"/>
</dbReference>
<reference evidence="13 14" key="1">
    <citation type="submission" date="2020-04" db="EMBL/GenBank/DDBJ databases">
        <title>Paraburkholderia sp. G-4-1-8 isolated from soil.</title>
        <authorList>
            <person name="Dahal R.H."/>
        </authorList>
    </citation>
    <scope>NUCLEOTIDE SEQUENCE [LARGE SCALE GENOMIC DNA]</scope>
    <source>
        <strain evidence="13 14">G-4-1-8</strain>
    </source>
</reference>
<keyword evidence="14" id="KW-1185">Reference proteome</keyword>
<dbReference type="GO" id="GO:0009279">
    <property type="term" value="C:cell outer membrane"/>
    <property type="evidence" value="ECO:0007669"/>
    <property type="project" value="UniProtKB-SubCell"/>
</dbReference>
<keyword evidence="4" id="KW-1134">Transmembrane beta strand</keyword>
<keyword evidence="8" id="KW-0626">Porin</keyword>
<dbReference type="GO" id="GO:0034220">
    <property type="term" value="P:monoatomic ion transmembrane transport"/>
    <property type="evidence" value="ECO:0007669"/>
    <property type="project" value="InterPro"/>
</dbReference>
<keyword evidence="3" id="KW-0813">Transport</keyword>
<protein>
    <submittedName>
        <fullName evidence="13">Porin</fullName>
    </submittedName>
</protein>
<dbReference type="AlphaFoldDB" id="A0A7X9X9I9"/>
<dbReference type="PANTHER" id="PTHR34501:SF9">
    <property type="entry name" value="MAJOR OUTER MEMBRANE PROTEIN P.IA"/>
    <property type="match status" value="1"/>
</dbReference>
<evidence type="ECO:0000256" key="6">
    <source>
        <dbReference type="ARBA" id="ARBA00022729"/>
    </source>
</evidence>
<dbReference type="InterPro" id="IPR001702">
    <property type="entry name" value="Porin_Gram-ve"/>
</dbReference>
<feature type="signal peptide" evidence="11">
    <location>
        <begin position="1"/>
        <end position="25"/>
    </location>
</feature>
<keyword evidence="7" id="KW-0406">Ion transport</keyword>
<comment type="subunit">
    <text evidence="2">Homotrimer.</text>
</comment>
<evidence type="ECO:0000256" key="9">
    <source>
        <dbReference type="ARBA" id="ARBA00023136"/>
    </source>
</evidence>
<keyword evidence="10" id="KW-0998">Cell outer membrane</keyword>
<evidence type="ECO:0000256" key="8">
    <source>
        <dbReference type="ARBA" id="ARBA00023114"/>
    </source>
</evidence>
<keyword evidence="5" id="KW-0812">Transmembrane</keyword>
<accession>A0A7X9X9I9</accession>
<evidence type="ECO:0000256" key="7">
    <source>
        <dbReference type="ARBA" id="ARBA00023065"/>
    </source>
</evidence>
<evidence type="ECO:0000259" key="12">
    <source>
        <dbReference type="Pfam" id="PF13609"/>
    </source>
</evidence>
<sequence length="417" mass="42675">MRTSFTPTRAAVAAVGLAIASSAHAQSSVTLYGVADIGINYSSNTQTSVGANGVPVGHSQTFIADGLNAGKMGSRWGILGKEDLSAGLQAVFNLENGFSMANGTFAQGGAEFGRQAWVGLKSDTLGMLSAGRQYEFTTEYVGVLSAVTTFGGEFSTHPGNADGLLNIRRVNNALKYQSPDFHGISFGTLVGLGGVPGSISQNSVFGGGLRYNAGGFAAAVSYLNARNPNISAYGINPNAGGVTSNNLGSAGSATSAQSAPIIAGFASANTLEEIAVGGTYKFANEQVGAVFTRTAFKGLGNTSQSGPNPLHLQGSANVSNAEVSFKHNFTPTLSAAAAYDYAWVSSVGNLGTSHYHQVSAGSDYALSKRTDLYVLAAWEQANGTNSLGKPAVAQIGFMSPSATNHQVALTAGIAHRF</sequence>
<dbReference type="RefSeq" id="WP_169500047.1">
    <property type="nucleotide sequence ID" value="NZ_JABBFZ010000016.1"/>
</dbReference>
<evidence type="ECO:0000256" key="11">
    <source>
        <dbReference type="SAM" id="SignalP"/>
    </source>
</evidence>
<feature type="chain" id="PRO_5030697523" evidence="11">
    <location>
        <begin position="26"/>
        <end position="417"/>
    </location>
</feature>
<evidence type="ECO:0000256" key="1">
    <source>
        <dbReference type="ARBA" id="ARBA00004571"/>
    </source>
</evidence>
<keyword evidence="6 11" id="KW-0732">Signal</keyword>
<dbReference type="PANTHER" id="PTHR34501">
    <property type="entry name" value="PROTEIN YDDL-RELATED"/>
    <property type="match status" value="1"/>
</dbReference>